<dbReference type="Proteomes" id="UP000265768">
    <property type="component" value="Unassembled WGS sequence"/>
</dbReference>
<comment type="caution">
    <text evidence="2">The sequence shown here is derived from an EMBL/GenBank/DDBJ whole genome shotgun (WGS) entry which is preliminary data.</text>
</comment>
<name>A0A3A4BJ45_9ACTN</name>
<evidence type="ECO:0000259" key="1">
    <source>
        <dbReference type="PROSITE" id="PS50943"/>
    </source>
</evidence>
<dbReference type="InterPro" id="IPR001387">
    <property type="entry name" value="Cro/C1-type_HTH"/>
</dbReference>
<dbReference type="Gene3D" id="1.10.260.40">
    <property type="entry name" value="lambda repressor-like DNA-binding domains"/>
    <property type="match status" value="1"/>
</dbReference>
<protein>
    <submittedName>
        <fullName evidence="2">XRE family transcriptional regulator</fullName>
    </submittedName>
</protein>
<keyword evidence="3" id="KW-1185">Reference proteome</keyword>
<dbReference type="Pfam" id="PF19054">
    <property type="entry name" value="DUF5753"/>
    <property type="match status" value="1"/>
</dbReference>
<dbReference type="PROSITE" id="PS50943">
    <property type="entry name" value="HTH_CROC1"/>
    <property type="match status" value="1"/>
</dbReference>
<dbReference type="InterPro" id="IPR010982">
    <property type="entry name" value="Lambda_DNA-bd_dom_sf"/>
</dbReference>
<evidence type="ECO:0000313" key="3">
    <source>
        <dbReference type="Proteomes" id="UP000265768"/>
    </source>
</evidence>
<gene>
    <name evidence="2" type="ORF">D5H75_19625</name>
</gene>
<sequence length="286" mass="32703">MADRSSPTVRARRLRQQLRQLRDRHGLTLEQVVARSGKAFNASTVARYESGDRIPRPADLRVLLDIYQVGDEQREHLMTLAKDARQRGWWWPMRMALKSGFGVYLGLESEAEAVRKYHSQLVPGLLQTEEYTRAVIRAIELTLGEEQVDERVRVRQVRQRRLVDEKRFHLWVVIDEAVLARRVGGPEVMREQLHQLLRLGRHSNITIQVLPFTAGAHASMEGDFSIMQFPDPDDADVVYLEQATSGLALEDPDDVRRYTLMFGQLAGIALSPERSAELIQAKADEL</sequence>
<dbReference type="SMART" id="SM00530">
    <property type="entry name" value="HTH_XRE"/>
    <property type="match status" value="1"/>
</dbReference>
<dbReference type="AlphaFoldDB" id="A0A3A4BJ45"/>
<dbReference type="CDD" id="cd00093">
    <property type="entry name" value="HTH_XRE"/>
    <property type="match status" value="1"/>
</dbReference>
<organism evidence="2 3">
    <name type="scientific">Bailinhaonella thermotolerans</name>
    <dbReference type="NCBI Taxonomy" id="1070861"/>
    <lineage>
        <taxon>Bacteria</taxon>
        <taxon>Bacillati</taxon>
        <taxon>Actinomycetota</taxon>
        <taxon>Actinomycetes</taxon>
        <taxon>Streptosporangiales</taxon>
        <taxon>Streptosporangiaceae</taxon>
        <taxon>Bailinhaonella</taxon>
    </lineage>
</organism>
<proteinExistence type="predicted"/>
<evidence type="ECO:0000313" key="2">
    <source>
        <dbReference type="EMBL" id="RJL31272.1"/>
    </source>
</evidence>
<dbReference type="InterPro" id="IPR043917">
    <property type="entry name" value="DUF5753"/>
</dbReference>
<dbReference type="EMBL" id="QZEY01000007">
    <property type="protein sequence ID" value="RJL31272.1"/>
    <property type="molecule type" value="Genomic_DNA"/>
</dbReference>
<dbReference type="RefSeq" id="WP_119927957.1">
    <property type="nucleotide sequence ID" value="NZ_QZEY01000007.1"/>
</dbReference>
<feature type="domain" description="HTH cro/C1-type" evidence="1">
    <location>
        <begin position="18"/>
        <end position="73"/>
    </location>
</feature>
<dbReference type="OrthoDB" id="5177725at2"/>
<reference evidence="2 3" key="1">
    <citation type="submission" date="2018-09" db="EMBL/GenBank/DDBJ databases">
        <title>YIM 75507 draft genome.</title>
        <authorList>
            <person name="Tang S."/>
            <person name="Feng Y."/>
        </authorList>
    </citation>
    <scope>NUCLEOTIDE SEQUENCE [LARGE SCALE GENOMIC DNA]</scope>
    <source>
        <strain evidence="2 3">YIM 75507</strain>
    </source>
</reference>
<dbReference type="Pfam" id="PF13560">
    <property type="entry name" value="HTH_31"/>
    <property type="match status" value="1"/>
</dbReference>
<dbReference type="SUPFAM" id="SSF47413">
    <property type="entry name" value="lambda repressor-like DNA-binding domains"/>
    <property type="match status" value="1"/>
</dbReference>
<accession>A0A3A4BJ45</accession>
<dbReference type="GO" id="GO:0003677">
    <property type="term" value="F:DNA binding"/>
    <property type="evidence" value="ECO:0007669"/>
    <property type="project" value="InterPro"/>
</dbReference>